<dbReference type="AlphaFoldDB" id="A0AAV2M8W7"/>
<accession>A0AAV2M8W7</accession>
<keyword evidence="2" id="KW-0472">Membrane</keyword>
<feature type="transmembrane region" description="Helical" evidence="2">
    <location>
        <begin position="86"/>
        <end position="109"/>
    </location>
</feature>
<evidence type="ECO:0000313" key="4">
    <source>
        <dbReference type="Proteomes" id="UP001497482"/>
    </source>
</evidence>
<sequence length="112" mass="11291">MEGDARGWGGGGGGGGWGGGAGGGVLEPIIPQSHNVTTTRGVPVPASKWRCMVGGGGGLVGVGMCCGSFILFVVGCWWGGGGWVGGGWVVWGVVGLCEVYLCIVLWGWVYMM</sequence>
<dbReference type="EMBL" id="OZ035828">
    <property type="protein sequence ID" value="CAL1609664.1"/>
    <property type="molecule type" value="Genomic_DNA"/>
</dbReference>
<evidence type="ECO:0000256" key="2">
    <source>
        <dbReference type="SAM" id="Phobius"/>
    </source>
</evidence>
<organism evidence="3 4">
    <name type="scientific">Knipowitschia caucasica</name>
    <name type="common">Caucasian dwarf goby</name>
    <name type="synonym">Pomatoschistus caucasicus</name>
    <dbReference type="NCBI Taxonomy" id="637954"/>
    <lineage>
        <taxon>Eukaryota</taxon>
        <taxon>Metazoa</taxon>
        <taxon>Chordata</taxon>
        <taxon>Craniata</taxon>
        <taxon>Vertebrata</taxon>
        <taxon>Euteleostomi</taxon>
        <taxon>Actinopterygii</taxon>
        <taxon>Neopterygii</taxon>
        <taxon>Teleostei</taxon>
        <taxon>Neoteleostei</taxon>
        <taxon>Acanthomorphata</taxon>
        <taxon>Gobiaria</taxon>
        <taxon>Gobiiformes</taxon>
        <taxon>Gobioidei</taxon>
        <taxon>Gobiidae</taxon>
        <taxon>Gobiinae</taxon>
        <taxon>Knipowitschia</taxon>
    </lineage>
</organism>
<feature type="region of interest" description="Disordered" evidence="1">
    <location>
        <begin position="1"/>
        <end position="29"/>
    </location>
</feature>
<keyword evidence="2" id="KW-1133">Transmembrane helix</keyword>
<gene>
    <name evidence="3" type="ORF">KC01_LOCUS36361</name>
</gene>
<evidence type="ECO:0000313" key="3">
    <source>
        <dbReference type="EMBL" id="CAL1609664.1"/>
    </source>
</evidence>
<protein>
    <recommendedName>
        <fullName evidence="5">Transmembrane protein</fullName>
    </recommendedName>
</protein>
<name>A0AAV2M8W7_KNICA</name>
<reference evidence="3 4" key="1">
    <citation type="submission" date="2024-04" db="EMBL/GenBank/DDBJ databases">
        <authorList>
            <person name="Waldvogel A.-M."/>
            <person name="Schoenle A."/>
        </authorList>
    </citation>
    <scope>NUCLEOTIDE SEQUENCE [LARGE SCALE GENOMIC DNA]</scope>
</reference>
<dbReference type="Proteomes" id="UP001497482">
    <property type="component" value="Chromosome 6"/>
</dbReference>
<evidence type="ECO:0000256" key="1">
    <source>
        <dbReference type="SAM" id="MobiDB-lite"/>
    </source>
</evidence>
<keyword evidence="2" id="KW-0812">Transmembrane</keyword>
<feature type="compositionally biased region" description="Gly residues" evidence="1">
    <location>
        <begin position="1"/>
        <end position="25"/>
    </location>
</feature>
<proteinExistence type="predicted"/>
<feature type="transmembrane region" description="Helical" evidence="2">
    <location>
        <begin position="58"/>
        <end position="80"/>
    </location>
</feature>
<keyword evidence="4" id="KW-1185">Reference proteome</keyword>
<evidence type="ECO:0008006" key="5">
    <source>
        <dbReference type="Google" id="ProtNLM"/>
    </source>
</evidence>